<dbReference type="PRINTS" id="PR02087">
    <property type="entry name" value="HAUSAUGMINL1"/>
</dbReference>
<evidence type="ECO:0000256" key="6">
    <source>
        <dbReference type="ARBA" id="ARBA00022776"/>
    </source>
</evidence>
<evidence type="ECO:0000256" key="7">
    <source>
        <dbReference type="ARBA" id="ARBA00023054"/>
    </source>
</evidence>
<keyword evidence="6" id="KW-0498">Mitosis</keyword>
<accession>A0A6J8CDX1</accession>
<evidence type="ECO:0000256" key="2">
    <source>
        <dbReference type="ARBA" id="ARBA00005479"/>
    </source>
</evidence>
<comment type="subcellular location">
    <subcellularLocation>
        <location evidence="1">Cytoplasm</location>
        <location evidence="1">Cytoskeleton</location>
        <location evidence="1">Spindle</location>
    </subcellularLocation>
</comment>
<dbReference type="InterPro" id="IPR026243">
    <property type="entry name" value="HAUS1"/>
</dbReference>
<dbReference type="GO" id="GO:0005819">
    <property type="term" value="C:spindle"/>
    <property type="evidence" value="ECO:0007669"/>
    <property type="project" value="UniProtKB-SubCell"/>
</dbReference>
<dbReference type="GO" id="GO:0005874">
    <property type="term" value="C:microtubule"/>
    <property type="evidence" value="ECO:0007669"/>
    <property type="project" value="UniProtKB-KW"/>
</dbReference>
<proteinExistence type="inferred from homology"/>
<dbReference type="PANTHER" id="PTHR31570:SF1">
    <property type="entry name" value="HAUS AUGMIN-LIKE COMPLEX SUBUNIT 1"/>
    <property type="match status" value="1"/>
</dbReference>
<dbReference type="GO" id="GO:0070652">
    <property type="term" value="C:HAUS complex"/>
    <property type="evidence" value="ECO:0007669"/>
    <property type="project" value="InterPro"/>
</dbReference>
<evidence type="ECO:0000256" key="10">
    <source>
        <dbReference type="SAM" id="Coils"/>
    </source>
</evidence>
<comment type="similarity">
    <text evidence="2">Belongs to the HAUS1 family.</text>
</comment>
<dbReference type="Pfam" id="PF25762">
    <property type="entry name" value="HAUS1"/>
    <property type="match status" value="1"/>
</dbReference>
<keyword evidence="9" id="KW-0131">Cell cycle</keyword>
<dbReference type="PANTHER" id="PTHR31570">
    <property type="entry name" value="HAUS AUGMIN-LIKE COMPLEX SUBUNIT 1"/>
    <property type="match status" value="1"/>
</dbReference>
<feature type="coiled-coil region" evidence="10">
    <location>
        <begin position="146"/>
        <end position="274"/>
    </location>
</feature>
<dbReference type="Proteomes" id="UP000507470">
    <property type="component" value="Unassembled WGS sequence"/>
</dbReference>
<dbReference type="GO" id="GO:0051301">
    <property type="term" value="P:cell division"/>
    <property type="evidence" value="ECO:0007669"/>
    <property type="project" value="UniProtKB-KW"/>
</dbReference>
<evidence type="ECO:0000256" key="8">
    <source>
        <dbReference type="ARBA" id="ARBA00023212"/>
    </source>
</evidence>
<name>A0A6J8CDX1_MYTCO</name>
<protein>
    <submittedName>
        <fullName evidence="11">HAUS1</fullName>
    </submittedName>
</protein>
<keyword evidence="4" id="KW-0132">Cell division</keyword>
<dbReference type="OrthoDB" id="5372507at2759"/>
<organism evidence="11 12">
    <name type="scientific">Mytilus coruscus</name>
    <name type="common">Sea mussel</name>
    <dbReference type="NCBI Taxonomy" id="42192"/>
    <lineage>
        <taxon>Eukaryota</taxon>
        <taxon>Metazoa</taxon>
        <taxon>Spiralia</taxon>
        <taxon>Lophotrochozoa</taxon>
        <taxon>Mollusca</taxon>
        <taxon>Bivalvia</taxon>
        <taxon>Autobranchia</taxon>
        <taxon>Pteriomorphia</taxon>
        <taxon>Mytilida</taxon>
        <taxon>Mytiloidea</taxon>
        <taxon>Mytilidae</taxon>
        <taxon>Mytilinae</taxon>
        <taxon>Mytilus</taxon>
    </lineage>
</organism>
<keyword evidence="7 10" id="KW-0175">Coiled coil</keyword>
<keyword evidence="3" id="KW-0963">Cytoplasm</keyword>
<reference evidence="11 12" key="1">
    <citation type="submission" date="2020-06" db="EMBL/GenBank/DDBJ databases">
        <authorList>
            <person name="Li R."/>
            <person name="Bekaert M."/>
        </authorList>
    </citation>
    <scope>NUCLEOTIDE SEQUENCE [LARGE SCALE GENOMIC DNA]</scope>
    <source>
        <strain evidence="12">wild</strain>
    </source>
</reference>
<evidence type="ECO:0000256" key="9">
    <source>
        <dbReference type="ARBA" id="ARBA00023306"/>
    </source>
</evidence>
<keyword evidence="5" id="KW-0493">Microtubule</keyword>
<sequence length="277" mass="32090">MDTLPGVTEMIQVWLEKVFGGDSVPSYELNKRTIDTLYKLMKLNENKDSDTALVIDDLRQKTEEYNNEARRLENLLKKINLPVANLSQSGIMSLRTLANVALLMQTKDVSETSYLLALQHLHNELYKTSEELKREERITQTLIEKTKSAIHKYNSLKKAAEDLQEQKSKQLPEMEKRAKESGFLYNKAKEYKEKIIQFQNELVKSKAEPSIYHGSLIKTSEELQALKNQLDPLKSKLQTYHSLPPDISLTKVKIEELKQELARLESELSRRIDLMHM</sequence>
<evidence type="ECO:0000256" key="1">
    <source>
        <dbReference type="ARBA" id="ARBA00004186"/>
    </source>
</evidence>
<evidence type="ECO:0000256" key="5">
    <source>
        <dbReference type="ARBA" id="ARBA00022701"/>
    </source>
</evidence>
<evidence type="ECO:0000313" key="12">
    <source>
        <dbReference type="Proteomes" id="UP000507470"/>
    </source>
</evidence>
<dbReference type="GO" id="GO:0007098">
    <property type="term" value="P:centrosome cycle"/>
    <property type="evidence" value="ECO:0007669"/>
    <property type="project" value="TreeGrafter"/>
</dbReference>
<keyword evidence="12" id="KW-1185">Reference proteome</keyword>
<keyword evidence="8" id="KW-0206">Cytoskeleton</keyword>
<dbReference type="GO" id="GO:0051225">
    <property type="term" value="P:spindle assembly"/>
    <property type="evidence" value="ECO:0007669"/>
    <property type="project" value="InterPro"/>
</dbReference>
<dbReference type="GO" id="GO:0005829">
    <property type="term" value="C:cytosol"/>
    <property type="evidence" value="ECO:0007669"/>
    <property type="project" value="TreeGrafter"/>
</dbReference>
<gene>
    <name evidence="11" type="ORF">MCOR_28419</name>
</gene>
<evidence type="ECO:0000256" key="4">
    <source>
        <dbReference type="ARBA" id="ARBA00022618"/>
    </source>
</evidence>
<dbReference type="EMBL" id="CACVKT020005204">
    <property type="protein sequence ID" value="CAC5393566.1"/>
    <property type="molecule type" value="Genomic_DNA"/>
</dbReference>
<evidence type="ECO:0000313" key="11">
    <source>
        <dbReference type="EMBL" id="CAC5393566.1"/>
    </source>
</evidence>
<evidence type="ECO:0000256" key="3">
    <source>
        <dbReference type="ARBA" id="ARBA00022490"/>
    </source>
</evidence>
<dbReference type="AlphaFoldDB" id="A0A6J8CDX1"/>